<dbReference type="Proteomes" id="UP000186785">
    <property type="component" value="Unassembled WGS sequence"/>
</dbReference>
<evidence type="ECO:0000313" key="9">
    <source>
        <dbReference type="Proteomes" id="UP000186785"/>
    </source>
</evidence>
<organism evidence="8 9">
    <name type="scientific">Boudabousia liubingyangii</name>
    <dbReference type="NCBI Taxonomy" id="1921764"/>
    <lineage>
        <taxon>Bacteria</taxon>
        <taxon>Bacillati</taxon>
        <taxon>Actinomycetota</taxon>
        <taxon>Actinomycetes</taxon>
        <taxon>Actinomycetales</taxon>
        <taxon>Actinomycetaceae</taxon>
        <taxon>Boudabousia</taxon>
    </lineage>
</organism>
<dbReference type="InterPro" id="IPR029044">
    <property type="entry name" value="Nucleotide-diphossugar_trans"/>
</dbReference>
<feature type="site" description="Transition state stabilizer" evidence="7">
    <location>
        <position position="17"/>
    </location>
</feature>
<comment type="caution">
    <text evidence="8">The sequence shown here is derived from an EMBL/GenBank/DDBJ whole genome shotgun (WGS) entry which is preliminary data.</text>
</comment>
<feature type="site" description="Transition state stabilizer" evidence="7">
    <location>
        <position position="24"/>
    </location>
</feature>
<evidence type="ECO:0000256" key="2">
    <source>
        <dbReference type="ARBA" id="ARBA00004787"/>
    </source>
</evidence>
<comment type="similarity">
    <text evidence="3 7">Belongs to the IspD/TarI cytidylyltransferase family. IspD subfamily.</text>
</comment>
<dbReference type="GO" id="GO:0050518">
    <property type="term" value="F:2-C-methyl-D-erythritol 4-phosphate cytidylyltransferase activity"/>
    <property type="evidence" value="ECO:0007669"/>
    <property type="project" value="UniProtKB-UniRule"/>
</dbReference>
<evidence type="ECO:0000256" key="1">
    <source>
        <dbReference type="ARBA" id="ARBA00001282"/>
    </source>
</evidence>
<evidence type="ECO:0000256" key="3">
    <source>
        <dbReference type="ARBA" id="ARBA00009789"/>
    </source>
</evidence>
<reference evidence="8 9" key="1">
    <citation type="submission" date="2016-11" db="EMBL/GenBank/DDBJ databases">
        <title>Actinomyces gypaetusis sp. nov. isolated from the vulture Gypaetus barbatus in Qinghai Tibet Plateau China.</title>
        <authorList>
            <person name="Meng X."/>
        </authorList>
    </citation>
    <scope>NUCLEOTIDE SEQUENCE [LARGE SCALE GENOMIC DNA]</scope>
    <source>
        <strain evidence="8 9">VUL4_2</strain>
    </source>
</reference>
<dbReference type="PANTHER" id="PTHR32125:SF4">
    <property type="entry name" value="2-C-METHYL-D-ERYTHRITOL 4-PHOSPHATE CYTIDYLYLTRANSFERASE, CHLOROPLASTIC"/>
    <property type="match status" value="1"/>
</dbReference>
<dbReference type="STRING" id="1921764.BSR28_05385"/>
<dbReference type="HAMAP" id="MF_00108">
    <property type="entry name" value="IspD"/>
    <property type="match status" value="1"/>
</dbReference>
<comment type="pathway">
    <text evidence="2 7">Isoprenoid biosynthesis; isopentenyl diphosphate biosynthesis via DXP pathway; isopentenyl diphosphate from 1-deoxy-D-xylulose 5-phosphate: step 2/6.</text>
</comment>
<evidence type="ECO:0000256" key="6">
    <source>
        <dbReference type="ARBA" id="ARBA00023229"/>
    </source>
</evidence>
<dbReference type="Gene3D" id="3.90.550.10">
    <property type="entry name" value="Spore Coat Polysaccharide Biosynthesis Protein SpsA, Chain A"/>
    <property type="match status" value="1"/>
</dbReference>
<comment type="function">
    <text evidence="7">Catalyzes the formation of 4-diphosphocytidyl-2-C-methyl-D-erythritol from CTP and 2-C-methyl-D-erythritol 4-phosphate (MEP).</text>
</comment>
<dbReference type="OrthoDB" id="9802561at2"/>
<accession>A0A1Q5PK10</accession>
<dbReference type="CDD" id="cd02516">
    <property type="entry name" value="CDP-ME_synthetase"/>
    <property type="match status" value="1"/>
</dbReference>
<proteinExistence type="inferred from homology"/>
<feature type="site" description="Positions MEP for the nucleophilic attack" evidence="7">
    <location>
        <position position="224"/>
    </location>
</feature>
<feature type="site" description="Positions MEP for the nucleophilic attack" evidence="7">
    <location>
        <position position="164"/>
    </location>
</feature>
<keyword evidence="6 7" id="KW-0414">Isoprene biosynthesis</keyword>
<protein>
    <recommendedName>
        <fullName evidence="7">2-C-methyl-D-erythritol 4-phosphate cytidylyltransferase</fullName>
        <ecNumber evidence="7">2.7.7.60</ecNumber>
    </recommendedName>
    <alternativeName>
        <fullName evidence="7">4-diphosphocytidyl-2C-methyl-D-erythritol synthase</fullName>
    </alternativeName>
    <alternativeName>
        <fullName evidence="7">MEP cytidylyltransferase</fullName>
        <shortName evidence="7">MCT</shortName>
    </alternativeName>
</protein>
<dbReference type="RefSeq" id="WP_073709578.1">
    <property type="nucleotide sequence ID" value="NZ_MQSV01000005.1"/>
</dbReference>
<gene>
    <name evidence="7" type="primary">ispD</name>
    <name evidence="8" type="ORF">BSR29_06905</name>
</gene>
<comment type="catalytic activity">
    <reaction evidence="1 7">
        <text>2-C-methyl-D-erythritol 4-phosphate + CTP + H(+) = 4-CDP-2-C-methyl-D-erythritol + diphosphate</text>
        <dbReference type="Rhea" id="RHEA:13429"/>
        <dbReference type="ChEBI" id="CHEBI:15378"/>
        <dbReference type="ChEBI" id="CHEBI:33019"/>
        <dbReference type="ChEBI" id="CHEBI:37563"/>
        <dbReference type="ChEBI" id="CHEBI:57823"/>
        <dbReference type="ChEBI" id="CHEBI:58262"/>
        <dbReference type="EC" id="2.7.7.60"/>
    </reaction>
</comment>
<dbReference type="InterPro" id="IPR018294">
    <property type="entry name" value="ISPD_synthase_CS"/>
</dbReference>
<evidence type="ECO:0000313" key="8">
    <source>
        <dbReference type="EMBL" id="OKL46553.1"/>
    </source>
</evidence>
<keyword evidence="5 7" id="KW-0548">Nucleotidyltransferase</keyword>
<dbReference type="UniPathway" id="UPA00056">
    <property type="reaction ID" value="UER00093"/>
</dbReference>
<dbReference type="InterPro" id="IPR050088">
    <property type="entry name" value="IspD/TarI_cytidylyltransf_bact"/>
</dbReference>
<dbReference type="PANTHER" id="PTHR32125">
    <property type="entry name" value="2-C-METHYL-D-ERYTHRITOL 4-PHOSPHATE CYTIDYLYLTRANSFERASE, CHLOROPLASTIC"/>
    <property type="match status" value="1"/>
</dbReference>
<keyword evidence="4 7" id="KW-0808">Transferase</keyword>
<name>A0A1Q5PK10_9ACTO</name>
<keyword evidence="9" id="KW-1185">Reference proteome</keyword>
<dbReference type="InterPro" id="IPR034683">
    <property type="entry name" value="IspD/TarI"/>
</dbReference>
<evidence type="ECO:0000256" key="5">
    <source>
        <dbReference type="ARBA" id="ARBA00022695"/>
    </source>
</evidence>
<dbReference type="PROSITE" id="PS01295">
    <property type="entry name" value="ISPD"/>
    <property type="match status" value="1"/>
</dbReference>
<evidence type="ECO:0000256" key="4">
    <source>
        <dbReference type="ARBA" id="ARBA00022679"/>
    </source>
</evidence>
<dbReference type="AlphaFoldDB" id="A0A1Q5PK10"/>
<dbReference type="EC" id="2.7.7.60" evidence="7"/>
<dbReference type="InterPro" id="IPR001228">
    <property type="entry name" value="IspD"/>
</dbReference>
<dbReference type="EMBL" id="MQSV01000005">
    <property type="protein sequence ID" value="OKL46553.1"/>
    <property type="molecule type" value="Genomic_DNA"/>
</dbReference>
<dbReference type="SUPFAM" id="SSF53448">
    <property type="entry name" value="Nucleotide-diphospho-sugar transferases"/>
    <property type="match status" value="1"/>
</dbReference>
<dbReference type="GO" id="GO:0019288">
    <property type="term" value="P:isopentenyl diphosphate biosynthetic process, methylerythritol 4-phosphate pathway"/>
    <property type="evidence" value="ECO:0007669"/>
    <property type="project" value="UniProtKB-UniRule"/>
</dbReference>
<evidence type="ECO:0000256" key="7">
    <source>
        <dbReference type="HAMAP-Rule" id="MF_00108"/>
    </source>
</evidence>
<dbReference type="NCBIfam" id="TIGR00453">
    <property type="entry name" value="ispD"/>
    <property type="match status" value="1"/>
</dbReference>
<dbReference type="Pfam" id="PF01128">
    <property type="entry name" value="IspD"/>
    <property type="match status" value="1"/>
</dbReference>
<sequence>MTREVWVIVTAAGSGSRLGAEVPKALVPLGGHPALTRVLINLSQVEDVTGVIVTHPESQRELFAQAVPAQLPYAIHLVPGGVSRQASVYAALELLSEISPQSLVLVHDAARALTPPAVFERVIEGMLEGAVALVPALPVKDTIKQIRPEAAAEDFPLVLGSPNRDALRAAQTPQGFDFERLWAVHQKARDLSADEAKAAPDDAALMEAFDYPVRIVTGDELALKITTMVDLKLAEILAEEQPINTPQLPFGQRGDLRE</sequence>